<dbReference type="InParanoid" id="D7SWQ0"/>
<protein>
    <submittedName>
        <fullName evidence="1">Uncharacterized protein</fullName>
    </submittedName>
</protein>
<reference evidence="2" key="1">
    <citation type="journal article" date="2007" name="Nature">
        <title>The grapevine genome sequence suggests ancestral hexaploidization in major angiosperm phyla.</title>
        <authorList>
            <consortium name="The French-Italian Public Consortium for Grapevine Genome Characterization."/>
            <person name="Jaillon O."/>
            <person name="Aury J.-M."/>
            <person name="Noel B."/>
            <person name="Policriti A."/>
            <person name="Clepet C."/>
            <person name="Casagrande A."/>
            <person name="Choisne N."/>
            <person name="Aubourg S."/>
            <person name="Vitulo N."/>
            <person name="Jubin C."/>
            <person name="Vezzi A."/>
            <person name="Legeai F."/>
            <person name="Hugueney P."/>
            <person name="Dasilva C."/>
            <person name="Horner D."/>
            <person name="Mica E."/>
            <person name="Jublot D."/>
            <person name="Poulain J."/>
            <person name="Bruyere C."/>
            <person name="Billault A."/>
            <person name="Segurens B."/>
            <person name="Gouyvenoux M."/>
            <person name="Ugarte E."/>
            <person name="Cattonaro F."/>
            <person name="Anthouard V."/>
            <person name="Vico V."/>
            <person name="Del Fabbro C."/>
            <person name="Alaux M."/>
            <person name="Di Gaspero G."/>
            <person name="Dumas V."/>
            <person name="Felice N."/>
            <person name="Paillard S."/>
            <person name="Juman I."/>
            <person name="Moroldo M."/>
            <person name="Scalabrin S."/>
            <person name="Canaguier A."/>
            <person name="Le Clainche I."/>
            <person name="Malacrida G."/>
            <person name="Durand E."/>
            <person name="Pesole G."/>
            <person name="Laucou V."/>
            <person name="Chatelet P."/>
            <person name="Merdinoglu D."/>
            <person name="Delledonne M."/>
            <person name="Pezzotti M."/>
            <person name="Lecharny A."/>
            <person name="Scarpelli C."/>
            <person name="Artiguenave F."/>
            <person name="Pe M.E."/>
            <person name="Valle G."/>
            <person name="Morgante M."/>
            <person name="Caboche M."/>
            <person name="Adam-Blondon A.-F."/>
            <person name="Weissenbach J."/>
            <person name="Quetier F."/>
            <person name="Wincker P."/>
        </authorList>
    </citation>
    <scope>NUCLEOTIDE SEQUENCE [LARGE SCALE GENOMIC DNA]</scope>
    <source>
        <strain evidence="2">cv. Pinot noir / PN40024</strain>
    </source>
</reference>
<sequence length="93" mass="10286">MCSTIQLTPIYDQLVHGSKRAETGNTKKSKLVQRGYIIGLKSIIKTSTVIYKQKTPTYFPASTLINEQIHHHIQSSDHNGNNVIGVCCFVLGA</sequence>
<dbReference type="PaxDb" id="29760-VIT_19s0027g01560.t01"/>
<accession>D7SWQ0</accession>
<evidence type="ECO:0000313" key="1">
    <source>
        <dbReference type="EMBL" id="CBI21699.3"/>
    </source>
</evidence>
<gene>
    <name evidence="1" type="ordered locus">VIT_19s0027g01560</name>
</gene>
<proteinExistence type="predicted"/>
<dbReference type="AlphaFoldDB" id="D7SWQ0"/>
<name>D7SWQ0_VITVI</name>
<keyword evidence="2" id="KW-1185">Reference proteome</keyword>
<organism evidence="1 2">
    <name type="scientific">Vitis vinifera</name>
    <name type="common">Grape</name>
    <dbReference type="NCBI Taxonomy" id="29760"/>
    <lineage>
        <taxon>Eukaryota</taxon>
        <taxon>Viridiplantae</taxon>
        <taxon>Streptophyta</taxon>
        <taxon>Embryophyta</taxon>
        <taxon>Tracheophyta</taxon>
        <taxon>Spermatophyta</taxon>
        <taxon>Magnoliopsida</taxon>
        <taxon>eudicotyledons</taxon>
        <taxon>Gunneridae</taxon>
        <taxon>Pentapetalae</taxon>
        <taxon>rosids</taxon>
        <taxon>Vitales</taxon>
        <taxon>Vitaceae</taxon>
        <taxon>Viteae</taxon>
        <taxon>Vitis</taxon>
    </lineage>
</organism>
<dbReference type="HOGENOM" id="CLU_2404020_0_0_1"/>
<evidence type="ECO:0000313" key="2">
    <source>
        <dbReference type="Proteomes" id="UP000009183"/>
    </source>
</evidence>
<dbReference type="Proteomes" id="UP000009183">
    <property type="component" value="Chromosome 19"/>
</dbReference>
<dbReference type="EMBL" id="FN595234">
    <property type="protein sequence ID" value="CBI21699.3"/>
    <property type="molecule type" value="Genomic_DNA"/>
</dbReference>